<dbReference type="Pfam" id="PF20441">
    <property type="entry name" value="TerL_nuclease"/>
    <property type="match status" value="1"/>
</dbReference>
<dbReference type="InterPro" id="IPR046461">
    <property type="entry name" value="TerL_ATPase"/>
</dbReference>
<protein>
    <submittedName>
        <fullName evidence="3">Large Terminase</fullName>
    </submittedName>
</protein>
<dbReference type="EMBL" id="BK032750">
    <property type="protein sequence ID" value="DAF58317.1"/>
    <property type="molecule type" value="Genomic_DNA"/>
</dbReference>
<sequence>MRAPHLDQVLAYARTTAADEGICELTRLGCQRFLRDLEDPRFVLDPALPEFCIGIMTKLFAFMQGERLDGTPLRGKLFELMPWHVYCTYAVCGFQWADTRLRRFTEADIFAPRKTVKTCFSEALLFAMCLWYKRSGAKEKTVAGSMKQGMEGFEFLKYNLVRLGLAAPDNPAGVPLRMLDSSLGHKFSGELGGGFLDMETLAYKPDLFDAFNAMFVHLDELELYKDARPYTRLRDAMKAYTNKLVLITFTAGDDGTGFAATHRNYLESVLRGTIKGPDADRTFVFMAEAPRMEDGEVDYTNPAVHRAANPSYGITIRPDDMLAASLQAERNPTLRKEFLTRSLNVFVSSFKAWFDVAEFQRSDGRYGWSMTQLAKLVKNWYGGADLSKLHDLTAAALVGEVPAKLAATEDWTPPEDVLVIVPHCWFPITAAAEKADQDRIPLFGWKDDGWLDMPNEASMDPTEPVKQFLAWKKAGFHIRKVGHDRKFARKYYEAMKKAGFSVVDQPQMYLQKSEGFRYIEHKAKVGCLYYCHAEPYEYCVANVRAQEKVDDAVQYDKIGPTSRIDVFDASVFATIRMLIDSEKLNQAARWMADDEPKSDSKEG</sequence>
<organism evidence="3">
    <name type="scientific">Myoviridae sp. ct6eX13</name>
    <dbReference type="NCBI Taxonomy" id="2827660"/>
    <lineage>
        <taxon>Viruses</taxon>
        <taxon>Duplodnaviria</taxon>
        <taxon>Heunggongvirae</taxon>
        <taxon>Uroviricota</taxon>
        <taxon>Caudoviricetes</taxon>
    </lineage>
</organism>
<name>A0A8S5T4Q0_9CAUD</name>
<reference evidence="3" key="1">
    <citation type="journal article" date="2021" name="Proc. Natl. Acad. Sci. U.S.A.">
        <title>A Catalog of Tens of Thousands of Viruses from Human Metagenomes Reveals Hidden Associations with Chronic Diseases.</title>
        <authorList>
            <person name="Tisza M.J."/>
            <person name="Buck C.B."/>
        </authorList>
    </citation>
    <scope>NUCLEOTIDE SEQUENCE</scope>
    <source>
        <strain evidence="3">Ct6eX13</strain>
    </source>
</reference>
<dbReference type="InterPro" id="IPR046462">
    <property type="entry name" value="TerL_nuclease"/>
</dbReference>
<feature type="domain" description="Terminase large subunit-like endonuclease" evidence="2">
    <location>
        <begin position="278"/>
        <end position="576"/>
    </location>
</feature>
<dbReference type="GO" id="GO:0004519">
    <property type="term" value="F:endonuclease activity"/>
    <property type="evidence" value="ECO:0007669"/>
    <property type="project" value="InterPro"/>
</dbReference>
<dbReference type="PANTHER" id="PTHR41287:SF1">
    <property type="entry name" value="PROTEIN YMFN"/>
    <property type="match status" value="1"/>
</dbReference>
<evidence type="ECO:0000259" key="1">
    <source>
        <dbReference type="Pfam" id="PF03354"/>
    </source>
</evidence>
<evidence type="ECO:0000313" key="3">
    <source>
        <dbReference type="EMBL" id="DAF58317.1"/>
    </source>
</evidence>
<evidence type="ECO:0000259" key="2">
    <source>
        <dbReference type="Pfam" id="PF20441"/>
    </source>
</evidence>
<accession>A0A8S5T4Q0</accession>
<dbReference type="InterPro" id="IPR005021">
    <property type="entry name" value="Terminase_largesu-like"/>
</dbReference>
<proteinExistence type="predicted"/>
<dbReference type="Pfam" id="PF03354">
    <property type="entry name" value="TerL_ATPase"/>
    <property type="match status" value="1"/>
</dbReference>
<feature type="domain" description="Terminase large subunit-like ATPase" evidence="1">
    <location>
        <begin position="199"/>
        <end position="267"/>
    </location>
</feature>
<dbReference type="PANTHER" id="PTHR41287">
    <property type="match status" value="1"/>
</dbReference>